<dbReference type="Proteomes" id="UP001596353">
    <property type="component" value="Unassembled WGS sequence"/>
</dbReference>
<evidence type="ECO:0000256" key="1">
    <source>
        <dbReference type="SAM" id="SignalP"/>
    </source>
</evidence>
<feature type="signal peptide" evidence="1">
    <location>
        <begin position="1"/>
        <end position="21"/>
    </location>
</feature>
<dbReference type="EMBL" id="JBHSWG010000001">
    <property type="protein sequence ID" value="MFC6760250.1"/>
    <property type="molecule type" value="Genomic_DNA"/>
</dbReference>
<name>A0ABW2B3G2_9RHOB</name>
<comment type="caution">
    <text evidence="3">The sequence shown here is derived from an EMBL/GenBank/DDBJ whole genome shotgun (WGS) entry which is preliminary data.</text>
</comment>
<keyword evidence="4" id="KW-1185">Reference proteome</keyword>
<accession>A0ABW2B3G2</accession>
<reference evidence="4" key="1">
    <citation type="journal article" date="2019" name="Int. J. Syst. Evol. Microbiol.">
        <title>The Global Catalogue of Microorganisms (GCM) 10K type strain sequencing project: providing services to taxonomists for standard genome sequencing and annotation.</title>
        <authorList>
            <consortium name="The Broad Institute Genomics Platform"/>
            <consortium name="The Broad Institute Genome Sequencing Center for Infectious Disease"/>
            <person name="Wu L."/>
            <person name="Ma J."/>
        </authorList>
    </citation>
    <scope>NUCLEOTIDE SEQUENCE [LARGE SCALE GENOMIC DNA]</scope>
    <source>
        <strain evidence="4">CCUG 66188</strain>
    </source>
</reference>
<dbReference type="InterPro" id="IPR019223">
    <property type="entry name" value="DUF2147"/>
</dbReference>
<gene>
    <name evidence="3" type="ORF">ACFQFQ_13330</name>
</gene>
<evidence type="ECO:0000313" key="4">
    <source>
        <dbReference type="Proteomes" id="UP001596353"/>
    </source>
</evidence>
<feature type="chain" id="PRO_5047501317" evidence="1">
    <location>
        <begin position="22"/>
        <end position="135"/>
    </location>
</feature>
<keyword evidence="1" id="KW-0732">Signal</keyword>
<protein>
    <submittedName>
        <fullName evidence="3">DUF2147 domain-containing protein</fullName>
    </submittedName>
</protein>
<dbReference type="Pfam" id="PF09917">
    <property type="entry name" value="DUF2147"/>
    <property type="match status" value="1"/>
</dbReference>
<feature type="domain" description="DUF2147" evidence="2">
    <location>
        <begin position="32"/>
        <end position="133"/>
    </location>
</feature>
<organism evidence="3 4">
    <name type="scientific">Sulfitobacter porphyrae</name>
    <dbReference type="NCBI Taxonomy" id="1246864"/>
    <lineage>
        <taxon>Bacteria</taxon>
        <taxon>Pseudomonadati</taxon>
        <taxon>Pseudomonadota</taxon>
        <taxon>Alphaproteobacteria</taxon>
        <taxon>Rhodobacterales</taxon>
        <taxon>Roseobacteraceae</taxon>
        <taxon>Sulfitobacter</taxon>
    </lineage>
</organism>
<evidence type="ECO:0000259" key="2">
    <source>
        <dbReference type="Pfam" id="PF09917"/>
    </source>
</evidence>
<evidence type="ECO:0000313" key="3">
    <source>
        <dbReference type="EMBL" id="MFC6760250.1"/>
    </source>
</evidence>
<proteinExistence type="predicted"/>
<sequence length="135" mass="14759">MRALRGGAIALILCLSSNAVAQGRDAAEIPRGLWQTEPDGLGVVLHVRTRRCGRDLCALVERAKNRRGYDARSDAVGAKVLWNLRAQPDGSFQGEYSARDGERYGQTRVRAVGGALHLQACTAATCRNLVWTRIR</sequence>